<feature type="region of interest" description="Disordered" evidence="2">
    <location>
        <begin position="1433"/>
        <end position="1532"/>
    </location>
</feature>
<dbReference type="Pfam" id="PF00149">
    <property type="entry name" value="Metallophos"/>
    <property type="match status" value="1"/>
</dbReference>
<evidence type="ECO:0000259" key="5">
    <source>
        <dbReference type="Pfam" id="PF00149"/>
    </source>
</evidence>
<keyword evidence="3" id="KW-0472">Membrane</keyword>
<feature type="compositionally biased region" description="Polar residues" evidence="2">
    <location>
        <begin position="70"/>
        <end position="80"/>
    </location>
</feature>
<evidence type="ECO:0000313" key="8">
    <source>
        <dbReference type="EMBL" id="EKS49652.1"/>
    </source>
</evidence>
<dbReference type="InterPro" id="IPR015914">
    <property type="entry name" value="PAPs_N"/>
</dbReference>
<dbReference type="InterPro" id="IPR004843">
    <property type="entry name" value="Calcineurin-like_PHP"/>
</dbReference>
<reference evidence="8 9" key="1">
    <citation type="journal article" date="2013" name="Genome Announc.">
        <title>Draft Genome Sequence of Staphylococcus simulans UMC-CNS-990, Isolated from a Case of Chronic Bovine Mastitis.</title>
        <authorList>
            <person name="Calcutt M.J."/>
            <person name="Foecking M.F."/>
            <person name="Hsieh H.Y."/>
            <person name="Perry J."/>
            <person name="Stewart G.C."/>
            <person name="Middleton J.R."/>
        </authorList>
    </citation>
    <scope>NUCLEOTIDE SEQUENCE [LARGE SCALE GENOMIC DNA]</scope>
    <source>
        <strain evidence="8 9">LRHMDP3</strain>
    </source>
</reference>
<dbReference type="SUPFAM" id="SSF56300">
    <property type="entry name" value="Metallo-dependent phosphatases"/>
    <property type="match status" value="1"/>
</dbReference>
<evidence type="ECO:0008006" key="10">
    <source>
        <dbReference type="Google" id="ProtNLM"/>
    </source>
</evidence>
<feature type="signal peptide" evidence="4">
    <location>
        <begin position="1"/>
        <end position="24"/>
    </location>
</feature>
<dbReference type="Proteomes" id="UP000009352">
    <property type="component" value="Unassembled WGS sequence"/>
</dbReference>
<feature type="region of interest" description="Disordered" evidence="2">
    <location>
        <begin position="63"/>
        <end position="99"/>
    </location>
</feature>
<dbReference type="Pfam" id="PF16656">
    <property type="entry name" value="Pur_ac_phosph_N"/>
    <property type="match status" value="1"/>
</dbReference>
<organism evidence="8 9">
    <name type="scientific">Lacticaseibacillus rhamnosus LRHMDP3</name>
    <dbReference type="NCBI Taxonomy" id="1203259"/>
    <lineage>
        <taxon>Bacteria</taxon>
        <taxon>Bacillati</taxon>
        <taxon>Bacillota</taxon>
        <taxon>Bacilli</taxon>
        <taxon>Lactobacillales</taxon>
        <taxon>Lactobacillaceae</taxon>
        <taxon>Lacticaseibacillus</taxon>
    </lineage>
</organism>
<name>A0AB33XSR9_LACRH</name>
<protein>
    <recommendedName>
        <fullName evidence="10">Gram-positive cocci surface proteins LPxTG domain-containing protein</fullName>
    </recommendedName>
</protein>
<dbReference type="Gene3D" id="3.60.21.10">
    <property type="match status" value="1"/>
</dbReference>
<feature type="domain" description="Purple acid phosphatase N-terminal" evidence="7">
    <location>
        <begin position="1059"/>
        <end position="1153"/>
    </location>
</feature>
<dbReference type="InterPro" id="IPR029052">
    <property type="entry name" value="Metallo-depent_PP-like"/>
</dbReference>
<feature type="chain" id="PRO_5044279033" description="Gram-positive cocci surface proteins LPxTG domain-containing protein" evidence="4">
    <location>
        <begin position="25"/>
        <end position="1565"/>
    </location>
</feature>
<keyword evidence="3" id="KW-0812">Transmembrane</keyword>
<dbReference type="RefSeq" id="WP_005715296.1">
    <property type="nucleotide sequence ID" value="NZ_AMQX01000013.1"/>
</dbReference>
<evidence type="ECO:0000256" key="4">
    <source>
        <dbReference type="SAM" id="SignalP"/>
    </source>
</evidence>
<dbReference type="InterPro" id="IPR008963">
    <property type="entry name" value="Purple_acid_Pase-like_N"/>
</dbReference>
<feature type="domain" description="Calcineurin-like phosphoesterase" evidence="5">
    <location>
        <begin position="1161"/>
        <end position="1352"/>
    </location>
</feature>
<feature type="compositionally biased region" description="Low complexity" evidence="2">
    <location>
        <begin position="1438"/>
        <end position="1522"/>
    </location>
</feature>
<accession>A0AB33XSR9</accession>
<gene>
    <name evidence="8" type="ORF">LRHMDP3_2273</name>
</gene>
<dbReference type="EMBL" id="AMQX01000013">
    <property type="protein sequence ID" value="EKS49652.1"/>
    <property type="molecule type" value="Genomic_DNA"/>
</dbReference>
<dbReference type="InterPro" id="IPR018711">
    <property type="entry name" value="NAGPA"/>
</dbReference>
<feature type="domain" description="Phosphodiester glycosidase" evidence="6">
    <location>
        <begin position="188"/>
        <end position="364"/>
    </location>
</feature>
<dbReference type="NCBIfam" id="TIGR01167">
    <property type="entry name" value="LPXTG_anchor"/>
    <property type="match status" value="1"/>
</dbReference>
<dbReference type="Pfam" id="PF09992">
    <property type="entry name" value="NAGPA"/>
    <property type="match status" value="1"/>
</dbReference>
<feature type="compositionally biased region" description="Low complexity" evidence="2">
    <location>
        <begin position="87"/>
        <end position="99"/>
    </location>
</feature>
<dbReference type="Gene3D" id="2.60.40.380">
    <property type="entry name" value="Purple acid phosphatase-like, N-terminal"/>
    <property type="match status" value="1"/>
</dbReference>
<evidence type="ECO:0000256" key="3">
    <source>
        <dbReference type="SAM" id="Phobius"/>
    </source>
</evidence>
<evidence type="ECO:0000256" key="2">
    <source>
        <dbReference type="SAM" id="MobiDB-lite"/>
    </source>
</evidence>
<evidence type="ECO:0000259" key="6">
    <source>
        <dbReference type="Pfam" id="PF09992"/>
    </source>
</evidence>
<dbReference type="GO" id="GO:0046872">
    <property type="term" value="F:metal ion binding"/>
    <property type="evidence" value="ECO:0007669"/>
    <property type="project" value="InterPro"/>
</dbReference>
<evidence type="ECO:0000256" key="1">
    <source>
        <dbReference type="ARBA" id="ARBA00022729"/>
    </source>
</evidence>
<sequence length="1565" mass="164443">MVRKSWTVIGSLLLMAALMGGEVAAPVVAVTTADTPVVSSAAATASQKSGSTTASVASNSVASSAANSTDAKVQTNTSQEAADTAKKASSTTTASGTTSTITNTQADVTNPVIKSIIGQQQATLAPGITEQKLTYLNKNGVQNKYYSVALDPKNPNTQLVAGTPNDGTVTGLQTVRDQANAAVKHGQQVVAAVNADFFKMTDGTPIGNVVKNGTELHAATSASETFFGVKKDGTPIIGNAQTYQQVKGELQQALGGRNILVANGKVKDTTAIGSDNEPRTAVGIKADGTVFFVVIDGRQAPISSGLSMTDLAKLMIERGAVTALNLDGGGSSTFVTRQPGDTQLAVQNQPSDGNERAVANTWLVVSKTAPDHKLASAQVTPDDAVYTPNSTVNFKAKGVDASGSSASLPASGLTWQLTDSKLGTIDANTGVFQSNGKIGDVTARLVADGKVLGSATVTIAVPDKLSFSQSELSVKQGATQALGLNATYQGRAVTLKNADLDWQVPSKLGILTKDDQLQASQQIASGRIVAKLKGTTLKGSINIKVGQLPQVLYDFESGLDDWAPSTAGRGEVSNIGLSSATDGEVRFGQHALKLDYDFTNGTKSATLGVYAGPATSKTIPGMPTGIGMWIYATPEAKGYWLRMFVTDATGTAKPIDLTPQDTGIDWTGWKYVEAPIPAGYQGPFTTFPKQMIRMMSLKSGQTDGGPMTKGSLYIDNVRAVYGTNVDDLKAPIISSINVANQTYKNAQVSITTAVHDDTSDPHATGVDWTKARIWVDGTEYTNAKGHYSIDKDGTFTLAGYKWRDGTHHVKVSVQDKFGNETDRETDFKVATGAQNGFSLTGLTKTATLGGTYQLAFKAEKSTQAQSLTSTIALPVGFPVKTVDFGENTGSYQYDANTGMLTLKLTKIEQTDLARITVTVPASTTADKTLTYALTQGEVTSRSASDVTGTFSTPQAKVGITAAYQLTVPNLIIGQPATLKVTDAQHKAISAATITATNADGKTTELGTTDHAGQLTTQALTQQVGKFALQAHKDGYSFPVATQNYTAQKTAAPTNLLAGATQDPEHAKTITWMSSPVAGTGKALLQVATQSAYKGQGAAAFKTATGRANVATYSADSSAVRLNTATATELKPGTTYVYRVGDGTNWSAPRTFTTLHGGSDYTFNVFGDTQVSDDTGLDDFSTVLSSIEKAKPASDFAIHVGDFNDDQSVFSEADKTAEMFNQHPAFDSLDMIHVLGNHEYMGDDGSKSAEMLGVPNTNGPAANKLGTYSVDYGNMHIAVIGWTDNEQTMKAEMTWLKQDMQATKKTWKIVLTHQPVYNKNPADAQSLMFHDMLAPVCDELGIDLVFNGHDHSYGRTYPLINHKQAKNGTVYIATGHTGDKTYEIQPTQPAVWQVVQKDKDEKVYLTLHVTGDKMSLLVRHPDGSVVDQATFTAHKHKTTSGGSESGSQPSAGSSSSTTSSSHATTSSTSTSSHVSSSSTASSQPSSKVIEPSQSSVASSSGASVDSTNQSTAAATTSSRTSASESKKKVQQLPATGENNWATGILGLLLVVASAATYLLSGYRRTR</sequence>
<proteinExistence type="predicted"/>
<keyword evidence="1 4" id="KW-0732">Signal</keyword>
<evidence type="ECO:0000259" key="7">
    <source>
        <dbReference type="Pfam" id="PF16656"/>
    </source>
</evidence>
<dbReference type="GO" id="GO:0003993">
    <property type="term" value="F:acid phosphatase activity"/>
    <property type="evidence" value="ECO:0007669"/>
    <property type="project" value="InterPro"/>
</dbReference>
<keyword evidence="3" id="KW-1133">Transmembrane helix</keyword>
<dbReference type="SUPFAM" id="SSF49363">
    <property type="entry name" value="Purple acid phosphatase, N-terminal domain"/>
    <property type="match status" value="1"/>
</dbReference>
<dbReference type="PANTHER" id="PTHR40446">
    <property type="entry name" value="N-ACETYLGLUCOSAMINE-1-PHOSPHODIESTER ALPHA-N-ACETYLGLUCOSAMINIDASE"/>
    <property type="match status" value="1"/>
</dbReference>
<feature type="transmembrane region" description="Helical" evidence="3">
    <location>
        <begin position="1539"/>
        <end position="1558"/>
    </location>
</feature>
<dbReference type="PANTHER" id="PTHR40446:SF2">
    <property type="entry name" value="N-ACETYLGLUCOSAMINE-1-PHOSPHODIESTER ALPHA-N-ACETYLGLUCOSAMINIDASE"/>
    <property type="match status" value="1"/>
</dbReference>
<comment type="caution">
    <text evidence="8">The sequence shown here is derived from an EMBL/GenBank/DDBJ whole genome shotgun (WGS) entry which is preliminary data.</text>
</comment>
<dbReference type="Gene3D" id="2.60.120.430">
    <property type="entry name" value="Galactose-binding lectin"/>
    <property type="match status" value="1"/>
</dbReference>
<evidence type="ECO:0000313" key="9">
    <source>
        <dbReference type="Proteomes" id="UP000009352"/>
    </source>
</evidence>